<dbReference type="Gene3D" id="1.10.10.60">
    <property type="entry name" value="Homeodomain-like"/>
    <property type="match status" value="2"/>
</dbReference>
<dbReference type="PROSITE" id="PS01124">
    <property type="entry name" value="HTH_ARAC_FAMILY_2"/>
    <property type="match status" value="1"/>
</dbReference>
<dbReference type="InterPro" id="IPR050204">
    <property type="entry name" value="AraC_XylS_family_regulators"/>
</dbReference>
<keyword evidence="6" id="KW-1185">Reference proteome</keyword>
<keyword evidence="1" id="KW-0805">Transcription regulation</keyword>
<dbReference type="SUPFAM" id="SSF46689">
    <property type="entry name" value="Homeodomain-like"/>
    <property type="match status" value="2"/>
</dbReference>
<dbReference type="Pfam" id="PF12833">
    <property type="entry name" value="HTH_18"/>
    <property type="match status" value="1"/>
</dbReference>
<dbReference type="EMBL" id="FNFB01000035">
    <property type="protein sequence ID" value="SDM00738.1"/>
    <property type="molecule type" value="Genomic_DNA"/>
</dbReference>
<evidence type="ECO:0000256" key="1">
    <source>
        <dbReference type="ARBA" id="ARBA00023015"/>
    </source>
</evidence>
<evidence type="ECO:0000256" key="3">
    <source>
        <dbReference type="ARBA" id="ARBA00023163"/>
    </source>
</evidence>
<organism evidence="5 6">
    <name type="scientific">Nonomuraea maritima</name>
    <dbReference type="NCBI Taxonomy" id="683260"/>
    <lineage>
        <taxon>Bacteria</taxon>
        <taxon>Bacillati</taxon>
        <taxon>Actinomycetota</taxon>
        <taxon>Actinomycetes</taxon>
        <taxon>Streptosporangiales</taxon>
        <taxon>Streptosporangiaceae</taxon>
        <taxon>Nonomuraea</taxon>
    </lineage>
</organism>
<dbReference type="Pfam" id="PF02311">
    <property type="entry name" value="AraC_binding"/>
    <property type="match status" value="1"/>
</dbReference>
<dbReference type="PANTHER" id="PTHR46796:SF2">
    <property type="entry name" value="TRANSCRIPTIONAL REGULATORY PROTEIN"/>
    <property type="match status" value="1"/>
</dbReference>
<evidence type="ECO:0000313" key="5">
    <source>
        <dbReference type="EMBL" id="SDM00738.1"/>
    </source>
</evidence>
<dbReference type="PANTHER" id="PTHR46796">
    <property type="entry name" value="HTH-TYPE TRANSCRIPTIONAL ACTIVATOR RHAS-RELATED"/>
    <property type="match status" value="1"/>
</dbReference>
<dbReference type="RefSeq" id="WP_176903427.1">
    <property type="nucleotide sequence ID" value="NZ_FNFB01000035.1"/>
</dbReference>
<keyword evidence="3" id="KW-0804">Transcription</keyword>
<dbReference type="InterPro" id="IPR018060">
    <property type="entry name" value="HTH_AraC"/>
</dbReference>
<dbReference type="SUPFAM" id="SSF51215">
    <property type="entry name" value="Regulatory protein AraC"/>
    <property type="match status" value="1"/>
</dbReference>
<accession>A0A1G9PPG9</accession>
<dbReference type="InterPro" id="IPR009057">
    <property type="entry name" value="Homeodomain-like_sf"/>
</dbReference>
<evidence type="ECO:0000313" key="6">
    <source>
        <dbReference type="Proteomes" id="UP000198683"/>
    </source>
</evidence>
<evidence type="ECO:0000259" key="4">
    <source>
        <dbReference type="PROSITE" id="PS01124"/>
    </source>
</evidence>
<dbReference type="InterPro" id="IPR037923">
    <property type="entry name" value="HTH-like"/>
</dbReference>
<protein>
    <submittedName>
        <fullName evidence="5">AraC-type DNA-binding protein</fullName>
    </submittedName>
</protein>
<reference evidence="5 6" key="1">
    <citation type="submission" date="2016-10" db="EMBL/GenBank/DDBJ databases">
        <authorList>
            <person name="de Groot N.N."/>
        </authorList>
    </citation>
    <scope>NUCLEOTIDE SEQUENCE [LARGE SCALE GENOMIC DNA]</scope>
    <source>
        <strain evidence="5 6">CGMCC 4.5681</strain>
    </source>
</reference>
<keyword evidence="2 5" id="KW-0238">DNA-binding</keyword>
<gene>
    <name evidence="5" type="ORF">SAMN05421874_13532</name>
</gene>
<proteinExistence type="predicted"/>
<dbReference type="AlphaFoldDB" id="A0A1G9PPG9"/>
<dbReference type="GO" id="GO:0003700">
    <property type="term" value="F:DNA-binding transcription factor activity"/>
    <property type="evidence" value="ECO:0007669"/>
    <property type="project" value="InterPro"/>
</dbReference>
<dbReference type="InterPro" id="IPR003313">
    <property type="entry name" value="AraC-bd"/>
</dbReference>
<name>A0A1G9PPG9_9ACTN</name>
<dbReference type="GO" id="GO:0043565">
    <property type="term" value="F:sequence-specific DNA binding"/>
    <property type="evidence" value="ECO:0007669"/>
    <property type="project" value="InterPro"/>
</dbReference>
<dbReference type="SMART" id="SM00342">
    <property type="entry name" value="HTH_ARAC"/>
    <property type="match status" value="1"/>
</dbReference>
<dbReference type="Proteomes" id="UP000198683">
    <property type="component" value="Unassembled WGS sequence"/>
</dbReference>
<sequence>MRRCDEARVTEERARFWRHPAVPETDLLKARYVTHRFTRHAHDGYAIGLIVEGVEEFDHRGSLHRAGTGELVLVDADTAHTGQAGVPGGWAYRMLYPSVALLAGIAAELGGPPGTPHFPRQVVRDDHVAALLARAHRAAEREDALSASTLSRTLFARLLTRHATPRPRSSPPSGGGRAVREAIGLLHDSLLDPPTLDALADAVGARPFALLRAFKEATGLPPHAYLTSLRVGRARRLLLSGLPPARVAAEVGFTDQAHLNRHFKRIMGVPPAAYQRAAGTYKNGGPRAS</sequence>
<evidence type="ECO:0000256" key="2">
    <source>
        <dbReference type="ARBA" id="ARBA00023125"/>
    </source>
</evidence>
<feature type="domain" description="HTH araC/xylS-type" evidence="4">
    <location>
        <begin position="180"/>
        <end position="277"/>
    </location>
</feature>
<dbReference type="STRING" id="683260.SAMN05421874_13532"/>